<reference evidence="4" key="2">
    <citation type="journal article" date="2018" name="Genome Biol.">
        <title>SKESA: strategic k-mer extension for scrupulous assemblies.</title>
        <authorList>
            <person name="Souvorov A."/>
            <person name="Agarwala R."/>
            <person name="Lipman D.J."/>
        </authorList>
    </citation>
    <scope>NUCLEOTIDE SEQUENCE</scope>
    <source>
        <strain evidence="4">Salmonella enterica</strain>
    </source>
</reference>
<dbReference type="RefSeq" id="WP_000838219.1">
    <property type="nucleotide sequence ID" value="NC_024983.1"/>
</dbReference>
<evidence type="ECO:0000313" key="4">
    <source>
        <dbReference type="EMBL" id="HAB3532484.1"/>
    </source>
</evidence>
<reference evidence="1" key="1">
    <citation type="journal article" date="2016" name="Sci. Rep.">
        <title>Isolation and plasmid characterization of carbapenemase (IMP-4) producing Salmonella enterica Typhimurium from cats.</title>
        <authorList>
            <person name="Abraham S."/>
            <person name="O'Dea M."/>
            <person name="Trott D.J."/>
            <person name="Abraham R.J."/>
            <person name="Hughes D."/>
            <person name="Pang S."/>
            <person name="McKew G."/>
            <person name="Cheong E.Y."/>
            <person name="Merlino J."/>
            <person name="Saputra S."/>
            <person name="Malik R."/>
            <person name="Gottlieb T."/>
        </authorList>
    </citation>
    <scope>NUCLEOTIDE SEQUENCE</scope>
    <source>
        <strain evidence="1">MU1</strain>
        <plasmid evidence="1">pIMP4-SEM1</plasmid>
    </source>
</reference>
<keyword evidence="1" id="KW-0614">Plasmid</keyword>
<sequence>MKSLFFTLDGHMVPASVNVSLNGDGNYYAPIERECNECAGTGHKGADVCEKCHGVQTVGPIIEKLVVLEPITFLDNIPELRVNPTLEAWKSRNHVLIEKAKKANTKFSNSILAQLDNNRFLTERQLDCFFTTFDVMLSETPENEQEILKHSYNIGQVISIELTFTEVRAAYAKSKGSYFFTFTGKVRNDGIALTADKQDHILLGERYHLTGKVRKFYDFDSKNYAAITVFKLSKLQDS</sequence>
<organism evidence="2">
    <name type="scientific">Salmonella typhimurium</name>
    <dbReference type="NCBI Taxonomy" id="90371"/>
    <lineage>
        <taxon>Bacteria</taxon>
        <taxon>Pseudomonadati</taxon>
        <taxon>Pseudomonadota</taxon>
        <taxon>Gammaproteobacteria</taxon>
        <taxon>Enterobacterales</taxon>
        <taxon>Enterobacteriaceae</taxon>
        <taxon>Salmonella</taxon>
    </lineage>
</organism>
<protein>
    <submittedName>
        <fullName evidence="2">Uncharacterized protein</fullName>
    </submittedName>
</protein>
<evidence type="ECO:0000313" key="1">
    <source>
        <dbReference type="EMBL" id="APA22784.1"/>
    </source>
</evidence>
<dbReference type="EMBL" id="DAAGLI010000024">
    <property type="protein sequence ID" value="HAB3532484.1"/>
    <property type="molecule type" value="Genomic_DNA"/>
</dbReference>
<proteinExistence type="predicted"/>
<gene>
    <name evidence="3" type="ORF">A3V89_18315</name>
    <name evidence="2" type="ORF">ELS01_22855</name>
    <name evidence="4" type="ORF">GJE27_22140</name>
</gene>
<geneLocation type="plasmid" evidence="1">
    <name>pIMP4-SEM1</name>
</geneLocation>
<accession>A0A077W6C0</accession>
<name>A0A077W6C0_SALTM</name>
<evidence type="ECO:0000313" key="2">
    <source>
        <dbReference type="EMBL" id="ECA5343221.1"/>
    </source>
</evidence>
<reference evidence="2" key="3">
    <citation type="submission" date="2018-12" db="EMBL/GenBank/DDBJ databases">
        <authorList>
            <person name="Ashton P.M."/>
            <person name="Dallman T."/>
            <person name="Nair S."/>
            <person name="De Pinna E."/>
            <person name="Peters T."/>
            <person name="Grant K."/>
        </authorList>
    </citation>
    <scope>NUCLEOTIDE SEQUENCE</scope>
    <source>
        <strain evidence="3">116039</strain>
        <strain evidence="2">582921</strain>
    </source>
</reference>
<dbReference type="EMBL" id="AALLDS010000027">
    <property type="protein sequence ID" value="EDA7614718.1"/>
    <property type="molecule type" value="Genomic_DNA"/>
</dbReference>
<dbReference type="EMBL" id="KX810825">
    <property type="protein sequence ID" value="APA22784.1"/>
    <property type="molecule type" value="Genomic_DNA"/>
</dbReference>
<evidence type="ECO:0000313" key="3">
    <source>
        <dbReference type="EMBL" id="EDA7614718.1"/>
    </source>
</evidence>
<dbReference type="AlphaFoldDB" id="A0A077W6C0"/>
<dbReference type="EMBL" id="AAHUQY010000028">
    <property type="protein sequence ID" value="ECA5343221.1"/>
    <property type="molecule type" value="Genomic_DNA"/>
</dbReference>
<reference evidence="4" key="4">
    <citation type="submission" date="2019-06" db="EMBL/GenBank/DDBJ databases">
        <authorList>
            <consortium name="NCBI Pathogen Detection Project"/>
        </authorList>
    </citation>
    <scope>NUCLEOTIDE SEQUENCE</scope>
    <source>
        <strain evidence="4">Salmonella enterica</strain>
    </source>
</reference>